<accession>A0AA88AZ45</accession>
<sequence>MHEARGVRGLYSTSKNRLYKPRGLITYRRAKQDIGCLSSTDLVLTICACVFLTCEMDIHERKHMQGKTCRASMS</sequence>
<keyword evidence="2" id="KW-1185">Reference proteome</keyword>
<evidence type="ECO:0000313" key="2">
    <source>
        <dbReference type="Proteomes" id="UP001187192"/>
    </source>
</evidence>
<protein>
    <submittedName>
        <fullName evidence="1">Uncharacterized protein</fullName>
    </submittedName>
</protein>
<proteinExistence type="predicted"/>
<evidence type="ECO:0000313" key="1">
    <source>
        <dbReference type="EMBL" id="GMN56671.1"/>
    </source>
</evidence>
<organism evidence="1 2">
    <name type="scientific">Ficus carica</name>
    <name type="common">Common fig</name>
    <dbReference type="NCBI Taxonomy" id="3494"/>
    <lineage>
        <taxon>Eukaryota</taxon>
        <taxon>Viridiplantae</taxon>
        <taxon>Streptophyta</taxon>
        <taxon>Embryophyta</taxon>
        <taxon>Tracheophyta</taxon>
        <taxon>Spermatophyta</taxon>
        <taxon>Magnoliopsida</taxon>
        <taxon>eudicotyledons</taxon>
        <taxon>Gunneridae</taxon>
        <taxon>Pentapetalae</taxon>
        <taxon>rosids</taxon>
        <taxon>fabids</taxon>
        <taxon>Rosales</taxon>
        <taxon>Moraceae</taxon>
        <taxon>Ficeae</taxon>
        <taxon>Ficus</taxon>
    </lineage>
</organism>
<dbReference type="EMBL" id="BTGU01000065">
    <property type="protein sequence ID" value="GMN56671.1"/>
    <property type="molecule type" value="Genomic_DNA"/>
</dbReference>
<dbReference type="AlphaFoldDB" id="A0AA88AZ45"/>
<dbReference type="Proteomes" id="UP001187192">
    <property type="component" value="Unassembled WGS sequence"/>
</dbReference>
<comment type="caution">
    <text evidence="1">The sequence shown here is derived from an EMBL/GenBank/DDBJ whole genome shotgun (WGS) entry which is preliminary data.</text>
</comment>
<gene>
    <name evidence="1" type="ORF">TIFTF001_025794</name>
</gene>
<name>A0AA88AZ45_FICCA</name>
<reference evidence="1" key="1">
    <citation type="submission" date="2023-07" db="EMBL/GenBank/DDBJ databases">
        <title>draft genome sequence of fig (Ficus carica).</title>
        <authorList>
            <person name="Takahashi T."/>
            <person name="Nishimura K."/>
        </authorList>
    </citation>
    <scope>NUCLEOTIDE SEQUENCE</scope>
</reference>
<dbReference type="Gramene" id="FCD_00030763-RA">
    <property type="protein sequence ID" value="FCD_00030763-RA:cds"/>
    <property type="gene ID" value="FCD_00030763"/>
</dbReference>